<dbReference type="InterPro" id="IPR007139">
    <property type="entry name" value="DUF349"/>
</dbReference>
<dbReference type="GeneID" id="78255509"/>
<reference evidence="3 4" key="1">
    <citation type="submission" date="2014-06" db="EMBL/GenBank/DDBJ databases">
        <title>Genomes of Alteromonas australica, a world apart.</title>
        <authorList>
            <person name="Gonzaga A."/>
            <person name="Lopez-Perez M."/>
            <person name="Rodriguez-Valera F."/>
        </authorList>
    </citation>
    <scope>NUCLEOTIDE SEQUENCE [LARGE SCALE GENOMIC DNA]</scope>
    <source>
        <strain evidence="3 4">H 17</strain>
    </source>
</reference>
<accession>A0A075P059</accession>
<dbReference type="AlphaFoldDB" id="A0A075P059"/>
<dbReference type="Proteomes" id="UP000056090">
    <property type="component" value="Chromosome"/>
</dbReference>
<name>A0A075P059_9ALTE</name>
<proteinExistence type="predicted"/>
<keyword evidence="4" id="KW-1185">Reference proteome</keyword>
<evidence type="ECO:0000256" key="1">
    <source>
        <dbReference type="SAM" id="Coils"/>
    </source>
</evidence>
<dbReference type="EMBL" id="CP008849">
    <property type="protein sequence ID" value="AIF99241.1"/>
    <property type="molecule type" value="Genomic_DNA"/>
</dbReference>
<dbReference type="Pfam" id="PF03993">
    <property type="entry name" value="DUF349"/>
    <property type="match status" value="2"/>
</dbReference>
<dbReference type="KEGG" id="aal:EP13_11405"/>
<gene>
    <name evidence="3" type="ORF">EP13_11405</name>
</gene>
<protein>
    <recommendedName>
        <fullName evidence="5">DUF349 domain-containing protein</fullName>
    </recommendedName>
</protein>
<feature type="region of interest" description="Disordered" evidence="2">
    <location>
        <begin position="1"/>
        <end position="21"/>
    </location>
</feature>
<evidence type="ECO:0000313" key="4">
    <source>
        <dbReference type="Proteomes" id="UP000056090"/>
    </source>
</evidence>
<sequence length="956" mass="106698">MIFSRLFAPSHTSQNPEKRREAIKNLSPEKPTDKTLLHELAFNDENADVSLDALNKLGSFVLWQKMSQIAKHERVQRTANKVVLACLMGEGEITISRAEKAAFLKESASGDLVQQVVLADPELLHDISLAKVLIEKVAKPAFFQNVFLHYASGELQAVMLSMIDDLSLLQKLEKKTKGQAIHSEVQARVNAHKEASEKPKRLLREITLCLSKYNALLDKSDVEDIEDKQATLEGDYKALLRDASILSEQDKDEVEQKYLRISQSLERYLARLRPEWEAKQAKAHIEKLEALCNEQRKHATQQVDWLYYERLCDATIADVAVVNESVRALEATFEHLENTSANSSLVDKTTQTLSQLNEKITAFSMQQQYAQKLLVVIADAESLADTVTAATDTLKSDSAESQVESVEEKADSQSNNVVDVKVEFNALNEKFDGLKAQLSSIPKGLMSRWKKASARINKQHVQEKANIDAKLRQCRKQLSVIESLIEQGRYRAAMAKFEKVRELVSSSDEGTQKAVAKRFEGVAEEISRLEGWQSYIAGPRKPALLEEAKRLALTPMEDVKSRTESIRYLRQQWLSLGSSAEDKDTLQVAFDDALEQAFQPCRDYYADMDAKREEAKLVREAIVADAQSIDLSQPEATVVKVVDRLSKAWHQAGQVDKKDYESLKRAWKTAIAPAQDKIHAWNMANKEQKQALVAEAQQLAGAEALSGASEKAQQLQAQWKTIGHAGKRDESRLWKSFKQANDTLFERLKAQRKAQSNEFDAQFSQLMDSLSTADEAANESEVNDIIAGVEEAAAGLPHGLKAKLQKRIATLTASRDKAKIAHKKAQQDARATAFAEQLRCKLEGADEALKNSESHAALLGKRWTNLFSHASGASHSRHWLTVALEAVAEMPTPEADANLRTDVQLTMMTAKLEHGEQVDPVQLLEDWVAIGDITADEGALVERVIAVVNARPEWLG</sequence>
<evidence type="ECO:0000256" key="2">
    <source>
        <dbReference type="SAM" id="MobiDB-lite"/>
    </source>
</evidence>
<evidence type="ECO:0008006" key="5">
    <source>
        <dbReference type="Google" id="ProtNLM"/>
    </source>
</evidence>
<keyword evidence="1" id="KW-0175">Coiled coil</keyword>
<evidence type="ECO:0000313" key="3">
    <source>
        <dbReference type="EMBL" id="AIF99241.1"/>
    </source>
</evidence>
<dbReference type="eggNOG" id="COG0466">
    <property type="taxonomic scope" value="Bacteria"/>
</dbReference>
<organism evidence="3 4">
    <name type="scientific">Alteromonas australica</name>
    <dbReference type="NCBI Taxonomy" id="589873"/>
    <lineage>
        <taxon>Bacteria</taxon>
        <taxon>Pseudomonadati</taxon>
        <taxon>Pseudomonadota</taxon>
        <taxon>Gammaproteobacteria</taxon>
        <taxon>Alteromonadales</taxon>
        <taxon>Alteromonadaceae</taxon>
        <taxon>Alteromonas/Salinimonas group</taxon>
        <taxon>Alteromonas</taxon>
    </lineage>
</organism>
<dbReference type="RefSeq" id="WP_044057349.1">
    <property type="nucleotide sequence ID" value="NZ_CBCSKJ010000003.1"/>
</dbReference>
<feature type="coiled-coil region" evidence="1">
    <location>
        <begin position="801"/>
        <end position="855"/>
    </location>
</feature>